<keyword evidence="3" id="KW-1185">Reference proteome</keyword>
<organism evidence="2 3">
    <name type="scientific">Moheibacter stercoris</name>
    <dbReference type="NCBI Taxonomy" id="1628251"/>
    <lineage>
        <taxon>Bacteria</taxon>
        <taxon>Pseudomonadati</taxon>
        <taxon>Bacteroidota</taxon>
        <taxon>Flavobacteriia</taxon>
        <taxon>Flavobacteriales</taxon>
        <taxon>Weeksellaceae</taxon>
        <taxon>Moheibacter</taxon>
    </lineage>
</organism>
<evidence type="ECO:0000313" key="3">
    <source>
        <dbReference type="Proteomes" id="UP001549146"/>
    </source>
</evidence>
<evidence type="ECO:0000256" key="1">
    <source>
        <dbReference type="SAM" id="Phobius"/>
    </source>
</evidence>
<dbReference type="Proteomes" id="UP001549146">
    <property type="component" value="Unassembled WGS sequence"/>
</dbReference>
<reference evidence="2 3" key="1">
    <citation type="submission" date="2024-06" db="EMBL/GenBank/DDBJ databases">
        <title>Genomic Encyclopedia of Type Strains, Phase IV (KMG-IV): sequencing the most valuable type-strain genomes for metagenomic binning, comparative biology and taxonomic classification.</title>
        <authorList>
            <person name="Goeker M."/>
        </authorList>
    </citation>
    <scope>NUCLEOTIDE SEQUENCE [LARGE SCALE GENOMIC DNA]</scope>
    <source>
        <strain evidence="2 3">DSM 29388</strain>
    </source>
</reference>
<dbReference type="RefSeq" id="WP_354508311.1">
    <property type="nucleotide sequence ID" value="NZ_JBEPMO010000006.1"/>
</dbReference>
<proteinExistence type="predicted"/>
<keyword evidence="1" id="KW-0472">Membrane</keyword>
<feature type="transmembrane region" description="Helical" evidence="1">
    <location>
        <begin position="50"/>
        <end position="72"/>
    </location>
</feature>
<sequence>MNKLKLFKLASIIGLQAKTSEMSATDSAKAFARMMIDTVSGNYKPKKRNLLIGSAVIAYVLSPIDLIPGFFLDDAAIVMFALKYFGREINNYLEWEKGQKFKTLITDAEILDEKQ</sequence>
<gene>
    <name evidence="2" type="ORF">ABID46_001332</name>
</gene>
<name>A0ABV2LT58_9FLAO</name>
<accession>A0ABV2LT58</accession>
<keyword evidence="1" id="KW-0812">Transmembrane</keyword>
<keyword evidence="1" id="KW-1133">Transmembrane helix</keyword>
<protein>
    <submittedName>
        <fullName evidence="2">Uncharacterized membrane protein YkvA (DUF1232 family)</fullName>
    </submittedName>
</protein>
<evidence type="ECO:0000313" key="2">
    <source>
        <dbReference type="EMBL" id="MET3731751.1"/>
    </source>
</evidence>
<dbReference type="EMBL" id="JBEPMO010000006">
    <property type="protein sequence ID" value="MET3731751.1"/>
    <property type="molecule type" value="Genomic_DNA"/>
</dbReference>
<comment type="caution">
    <text evidence="2">The sequence shown here is derived from an EMBL/GenBank/DDBJ whole genome shotgun (WGS) entry which is preliminary data.</text>
</comment>